<dbReference type="InterPro" id="IPR002018">
    <property type="entry name" value="CarbesteraseB"/>
</dbReference>
<evidence type="ECO:0000256" key="4">
    <source>
        <dbReference type="SAM" id="SignalP"/>
    </source>
</evidence>
<comment type="caution">
    <text evidence="6">The sequence shown here is derived from an EMBL/GenBank/DDBJ whole genome shotgun (WGS) entry which is preliminary data.</text>
</comment>
<sequence length="609" mass="69292">MKYFNFLCLFIFYTCFARDAPSVTILNQGTIIGKEISMIRTQRVLAYLGIPYAQPPVEKRRFSPPDVDPLPSWDNIRNATEYAPACLQGENSFGKLDLPFVQLISEPHYDVNEDCLYLNVFTPFGGHPPAEGYATIVWIHPGNFTNGNPAMWNPYTIVYRQRVIVVTFAYRLNVMGFFTSNDGEAPGNYGIMDQQAALLWVKNNIKSFSGDPNNISLMGYGSGAISIGLHLINQQSRDLFAKAIVMSANLFTPAAVKFPHEDKGLIDTLIANFGCYPKPTSDLMICLRGANAEALVTYTEHIDWKPLIDYGVSNGTPFLPELPKNFFERGDYYKIPLLTGYTNMEEVLGIDYLHPENVPDDQINDDFIPEVLKEIINSDYTIANSTETCSYDHIMDSILFFYGPSKPLTEPNDARKIIADFTTEKNIGSSTFQLATYLSKDQPTYVYRFDMKPSTQAAITNFADFMEVPHLYDLIYVWGMPYWVPLQDQEWDIRDKRTSDIVMSFWTAFAKSSNPTENNIYPIRWEPFTKHEPYILIVDRNFSMSDVTSFNYKPFQFWNEYYPKVVSVASKCCNVTDASSTFKATSYSHTILFLLAALLSYITFVAQLP</sequence>
<evidence type="ECO:0000313" key="6">
    <source>
        <dbReference type="EMBL" id="KAK5639452.1"/>
    </source>
</evidence>
<dbReference type="InterPro" id="IPR029058">
    <property type="entry name" value="AB_hydrolase_fold"/>
</dbReference>
<feature type="chain" id="PRO_5043000862" description="Carboxylesterase type B domain-containing protein" evidence="4">
    <location>
        <begin position="18"/>
        <end position="609"/>
    </location>
</feature>
<dbReference type="AlphaFoldDB" id="A0AAN7ZDF9"/>
<evidence type="ECO:0000256" key="1">
    <source>
        <dbReference type="ARBA" id="ARBA00005964"/>
    </source>
</evidence>
<feature type="domain" description="Carboxylesterase type B" evidence="5">
    <location>
        <begin position="21"/>
        <end position="545"/>
    </location>
</feature>
<gene>
    <name evidence="6" type="ORF">RI129_011944</name>
</gene>
<evidence type="ECO:0000313" key="7">
    <source>
        <dbReference type="Proteomes" id="UP001329430"/>
    </source>
</evidence>
<organism evidence="6 7">
    <name type="scientific">Pyrocoelia pectoralis</name>
    <dbReference type="NCBI Taxonomy" id="417401"/>
    <lineage>
        <taxon>Eukaryota</taxon>
        <taxon>Metazoa</taxon>
        <taxon>Ecdysozoa</taxon>
        <taxon>Arthropoda</taxon>
        <taxon>Hexapoda</taxon>
        <taxon>Insecta</taxon>
        <taxon>Pterygota</taxon>
        <taxon>Neoptera</taxon>
        <taxon>Endopterygota</taxon>
        <taxon>Coleoptera</taxon>
        <taxon>Polyphaga</taxon>
        <taxon>Elateriformia</taxon>
        <taxon>Elateroidea</taxon>
        <taxon>Lampyridae</taxon>
        <taxon>Lampyrinae</taxon>
        <taxon>Pyrocoelia</taxon>
    </lineage>
</organism>
<keyword evidence="7" id="KW-1185">Reference proteome</keyword>
<dbReference type="InterPro" id="IPR019819">
    <property type="entry name" value="Carboxylesterase_B_CS"/>
</dbReference>
<dbReference type="PANTHER" id="PTHR43903">
    <property type="entry name" value="NEUROLIGIN"/>
    <property type="match status" value="1"/>
</dbReference>
<dbReference type="PROSITE" id="PS00941">
    <property type="entry name" value="CARBOXYLESTERASE_B_2"/>
    <property type="match status" value="1"/>
</dbReference>
<keyword evidence="3" id="KW-0325">Glycoprotein</keyword>
<keyword evidence="2 4" id="KW-0732">Signal</keyword>
<dbReference type="Gene3D" id="3.40.50.1820">
    <property type="entry name" value="alpha/beta hydrolase"/>
    <property type="match status" value="1"/>
</dbReference>
<evidence type="ECO:0000256" key="3">
    <source>
        <dbReference type="ARBA" id="ARBA00023180"/>
    </source>
</evidence>
<accession>A0AAN7ZDF9</accession>
<protein>
    <recommendedName>
        <fullName evidence="5">Carboxylesterase type B domain-containing protein</fullName>
    </recommendedName>
</protein>
<evidence type="ECO:0000256" key="2">
    <source>
        <dbReference type="ARBA" id="ARBA00022729"/>
    </source>
</evidence>
<dbReference type="SUPFAM" id="SSF53474">
    <property type="entry name" value="alpha/beta-Hydrolases"/>
    <property type="match status" value="1"/>
</dbReference>
<dbReference type="Pfam" id="PF00135">
    <property type="entry name" value="COesterase"/>
    <property type="match status" value="1"/>
</dbReference>
<comment type="similarity">
    <text evidence="1">Belongs to the type-B carboxylesterase/lipase family.</text>
</comment>
<dbReference type="Proteomes" id="UP001329430">
    <property type="component" value="Chromosome 9"/>
</dbReference>
<evidence type="ECO:0000259" key="5">
    <source>
        <dbReference type="Pfam" id="PF00135"/>
    </source>
</evidence>
<feature type="signal peptide" evidence="4">
    <location>
        <begin position="1"/>
        <end position="17"/>
    </location>
</feature>
<name>A0AAN7ZDF9_9COLE</name>
<reference evidence="6 7" key="1">
    <citation type="journal article" date="2024" name="Insects">
        <title>An Improved Chromosome-Level Genome Assembly of the Firefly Pyrocoelia pectoralis.</title>
        <authorList>
            <person name="Fu X."/>
            <person name="Meyer-Rochow V.B."/>
            <person name="Ballantyne L."/>
            <person name="Zhu X."/>
        </authorList>
    </citation>
    <scope>NUCLEOTIDE SEQUENCE [LARGE SCALE GENOMIC DNA]</scope>
    <source>
        <strain evidence="6">XCY_ONT2</strain>
    </source>
</reference>
<dbReference type="EMBL" id="JAVRBK010000009">
    <property type="protein sequence ID" value="KAK5639452.1"/>
    <property type="molecule type" value="Genomic_DNA"/>
</dbReference>
<proteinExistence type="inferred from homology"/>
<dbReference type="InterPro" id="IPR051093">
    <property type="entry name" value="Neuroligin/BSAL"/>
</dbReference>